<organism evidence="2 3">
    <name type="scientific">Edwardsiella hoshinae</name>
    <dbReference type="NCBI Taxonomy" id="93378"/>
    <lineage>
        <taxon>Bacteria</taxon>
        <taxon>Pseudomonadati</taxon>
        <taxon>Pseudomonadota</taxon>
        <taxon>Gammaproteobacteria</taxon>
        <taxon>Enterobacterales</taxon>
        <taxon>Hafniaceae</taxon>
        <taxon>Edwardsiella</taxon>
    </lineage>
</organism>
<dbReference type="RefSeq" id="WP_024524430.1">
    <property type="nucleotide sequence ID" value="NZ_CP065626.1"/>
</dbReference>
<evidence type="ECO:0000313" key="2">
    <source>
        <dbReference type="EMBL" id="STC84538.1"/>
    </source>
</evidence>
<proteinExistence type="predicted"/>
<dbReference type="EMBL" id="UFXZ01000001">
    <property type="protein sequence ID" value="STC84538.1"/>
    <property type="molecule type" value="Genomic_DNA"/>
</dbReference>
<feature type="region of interest" description="Disordered" evidence="1">
    <location>
        <begin position="67"/>
        <end position="87"/>
    </location>
</feature>
<evidence type="ECO:0000256" key="1">
    <source>
        <dbReference type="SAM" id="MobiDB-lite"/>
    </source>
</evidence>
<dbReference type="Proteomes" id="UP000255248">
    <property type="component" value="Unassembled WGS sequence"/>
</dbReference>
<protein>
    <submittedName>
        <fullName evidence="2">Uncharacterized protein</fullName>
    </submittedName>
</protein>
<accession>A0A376D854</accession>
<name>A0A376D854_9GAMM</name>
<reference evidence="2 3" key="1">
    <citation type="submission" date="2018-06" db="EMBL/GenBank/DDBJ databases">
        <authorList>
            <consortium name="Pathogen Informatics"/>
            <person name="Doyle S."/>
        </authorList>
    </citation>
    <scope>NUCLEOTIDE SEQUENCE [LARGE SCALE GENOMIC DNA]</scope>
    <source>
        <strain evidence="2 3">NCTC12121</strain>
    </source>
</reference>
<gene>
    <name evidence="2" type="ORF">NCTC12121_00575</name>
</gene>
<evidence type="ECO:0000313" key="3">
    <source>
        <dbReference type="Proteomes" id="UP000255248"/>
    </source>
</evidence>
<dbReference type="AlphaFoldDB" id="A0A376D854"/>
<sequence length="87" mass="9571">MDETVASLNRDVFTGRAGANALKPIFNEQEIKAGFEIVGALQRETGTFLNNRAREATAARLALEQELARPEGERDPARLAALQRYSP</sequence>
<feature type="compositionally biased region" description="Basic and acidic residues" evidence="1">
    <location>
        <begin position="67"/>
        <end position="77"/>
    </location>
</feature>